<keyword evidence="7" id="KW-1185">Reference proteome</keyword>
<evidence type="ECO:0000313" key="7">
    <source>
        <dbReference type="Proteomes" id="UP000195913"/>
    </source>
</evidence>
<keyword evidence="2 4" id="KW-0238">DNA-binding</keyword>
<feature type="domain" description="HTH tetR-type" evidence="5">
    <location>
        <begin position="1"/>
        <end position="58"/>
    </location>
</feature>
<keyword evidence="1" id="KW-0805">Transcription regulation</keyword>
<dbReference type="PANTHER" id="PTHR30055:SF243">
    <property type="entry name" value="HTH-TYPE TRANSCRIPTIONAL REGULATOR RV1816"/>
    <property type="match status" value="1"/>
</dbReference>
<evidence type="ECO:0000256" key="2">
    <source>
        <dbReference type="ARBA" id="ARBA00023125"/>
    </source>
</evidence>
<name>A0A1R4GUZ3_9MICC</name>
<feature type="DNA-binding region" description="H-T-H motif" evidence="4">
    <location>
        <begin position="21"/>
        <end position="40"/>
    </location>
</feature>
<dbReference type="InterPro" id="IPR025996">
    <property type="entry name" value="MT1864/Rv1816-like_C"/>
</dbReference>
<dbReference type="Pfam" id="PF00440">
    <property type="entry name" value="TetR_N"/>
    <property type="match status" value="1"/>
</dbReference>
<dbReference type="SUPFAM" id="SSF46689">
    <property type="entry name" value="Homeodomain-like"/>
    <property type="match status" value="1"/>
</dbReference>
<dbReference type="Gene3D" id="1.10.357.10">
    <property type="entry name" value="Tetracycline Repressor, domain 2"/>
    <property type="match status" value="1"/>
</dbReference>
<dbReference type="GO" id="GO:0000976">
    <property type="term" value="F:transcription cis-regulatory region binding"/>
    <property type="evidence" value="ECO:0007669"/>
    <property type="project" value="TreeGrafter"/>
</dbReference>
<evidence type="ECO:0000259" key="5">
    <source>
        <dbReference type="PROSITE" id="PS50977"/>
    </source>
</evidence>
<dbReference type="InterPro" id="IPR009057">
    <property type="entry name" value="Homeodomain-like_sf"/>
</dbReference>
<dbReference type="SUPFAM" id="SSF48498">
    <property type="entry name" value="Tetracyclin repressor-like, C-terminal domain"/>
    <property type="match status" value="1"/>
</dbReference>
<reference evidence="6 7" key="1">
    <citation type="submission" date="2017-02" db="EMBL/GenBank/DDBJ databases">
        <authorList>
            <person name="Peterson S.W."/>
        </authorList>
    </citation>
    <scope>NUCLEOTIDE SEQUENCE [LARGE SCALE GENOMIC DNA]</scope>
    <source>
        <strain evidence="6 7">B Ar 00.02</strain>
    </source>
</reference>
<dbReference type="Proteomes" id="UP000195913">
    <property type="component" value="Unassembled WGS sequence"/>
</dbReference>
<dbReference type="InterPro" id="IPR001647">
    <property type="entry name" value="HTH_TetR"/>
</dbReference>
<accession>A0A1R4GUZ3</accession>
<dbReference type="PROSITE" id="PS50977">
    <property type="entry name" value="HTH_TETR_2"/>
    <property type="match status" value="1"/>
</dbReference>
<dbReference type="InterPro" id="IPR036271">
    <property type="entry name" value="Tet_transcr_reg_TetR-rel_C_sf"/>
</dbReference>
<dbReference type="PANTHER" id="PTHR30055">
    <property type="entry name" value="HTH-TYPE TRANSCRIPTIONAL REGULATOR RUTR"/>
    <property type="match status" value="1"/>
</dbReference>
<dbReference type="GO" id="GO:0003700">
    <property type="term" value="F:DNA-binding transcription factor activity"/>
    <property type="evidence" value="ECO:0007669"/>
    <property type="project" value="TreeGrafter"/>
</dbReference>
<evidence type="ECO:0000256" key="3">
    <source>
        <dbReference type="ARBA" id="ARBA00023163"/>
    </source>
</evidence>
<evidence type="ECO:0000313" key="6">
    <source>
        <dbReference type="EMBL" id="SJM72076.1"/>
    </source>
</evidence>
<proteinExistence type="predicted"/>
<evidence type="ECO:0000256" key="1">
    <source>
        <dbReference type="ARBA" id="ARBA00023015"/>
    </source>
</evidence>
<gene>
    <name evidence="6" type="ORF">FM101_14295</name>
</gene>
<sequence>MAEILRIAREQLAAEGPAALSLRAVARQLGIVSSAIYRYVSSRDELLTLLIVEAYSDLGEQVETAVADAPAHPLERFEVLARAVRSWALGDAARYALLFGTPVPGYTAPAALTNEAGTRVVVALFTILDEAWNNGTITTAASGSDGQQETHIPVRLGQDLEAIRQEYGIAMPAELVARGFSCWSGLFGAVTFEVFGHYGPATFGDPGEIFEQTVRLLATQVGLNPGSSAVGGI</sequence>
<protein>
    <submittedName>
        <fullName evidence="6">Transcriptional regulator, TetR family</fullName>
    </submittedName>
</protein>
<dbReference type="EMBL" id="FUHW01000048">
    <property type="protein sequence ID" value="SJM72076.1"/>
    <property type="molecule type" value="Genomic_DNA"/>
</dbReference>
<dbReference type="AlphaFoldDB" id="A0A1R4GUZ3"/>
<dbReference type="Pfam" id="PF13305">
    <property type="entry name" value="TetR_C_33"/>
    <property type="match status" value="1"/>
</dbReference>
<organism evidence="6 7">
    <name type="scientific">Arthrobacter rhombi</name>
    <dbReference type="NCBI Taxonomy" id="71253"/>
    <lineage>
        <taxon>Bacteria</taxon>
        <taxon>Bacillati</taxon>
        <taxon>Actinomycetota</taxon>
        <taxon>Actinomycetes</taxon>
        <taxon>Micrococcales</taxon>
        <taxon>Micrococcaceae</taxon>
        <taxon>Arthrobacter</taxon>
    </lineage>
</organism>
<dbReference type="InterPro" id="IPR050109">
    <property type="entry name" value="HTH-type_TetR-like_transc_reg"/>
</dbReference>
<keyword evidence="3" id="KW-0804">Transcription</keyword>
<evidence type="ECO:0000256" key="4">
    <source>
        <dbReference type="PROSITE-ProRule" id="PRU00335"/>
    </source>
</evidence>